<dbReference type="RefSeq" id="WP_349189064.1">
    <property type="nucleotide sequence ID" value="NZ_JBBNPP010000013.1"/>
</dbReference>
<keyword evidence="3" id="KW-1185">Reference proteome</keyword>
<accession>A0ABV1J2S0</accession>
<name>A0ABV1J2S0_9FIRM</name>
<feature type="region of interest" description="Disordered" evidence="1">
    <location>
        <begin position="163"/>
        <end position="189"/>
    </location>
</feature>
<evidence type="ECO:0000313" key="3">
    <source>
        <dbReference type="Proteomes" id="UP001491691"/>
    </source>
</evidence>
<gene>
    <name evidence="2" type="ORF">AAA073_07075</name>
</gene>
<evidence type="ECO:0000313" key="2">
    <source>
        <dbReference type="EMBL" id="MEQ3347192.1"/>
    </source>
</evidence>
<sequence length="189" mass="22034">MFKFKLLLFGDEGVVEEVKTAENTDTETAEEQEVKTYTQEEVDEMTKDLLTKEEVEDIVKKRLAREKAKAEEDKKEAERLSKLSEKERQAEESKKKDEEIAKLKAEIDRNNLEKDTIDRLTEEGLPLEFKSFLMQKDAETTNEIIKSFKVIYQKQVQEEVEKRFKGKTPTGSQSKVTGDVWQSVADRYK</sequence>
<comment type="caution">
    <text evidence="2">The sequence shown here is derived from an EMBL/GenBank/DDBJ whole genome shotgun (WGS) entry which is preliminary data.</text>
</comment>
<reference evidence="2 3" key="1">
    <citation type="submission" date="2024-04" db="EMBL/GenBank/DDBJ databases">
        <title>Human intestinal bacterial collection.</title>
        <authorList>
            <person name="Pauvert C."/>
            <person name="Hitch T.C.A."/>
            <person name="Clavel T."/>
        </authorList>
    </citation>
    <scope>NUCLEOTIDE SEQUENCE [LARGE SCALE GENOMIC DNA]</scope>
    <source>
        <strain evidence="2 3">CLA-SR-H019</strain>
    </source>
</reference>
<evidence type="ECO:0000256" key="1">
    <source>
        <dbReference type="SAM" id="MobiDB-lite"/>
    </source>
</evidence>
<organism evidence="2 3">
    <name type="scientific">Peptoniphilus senegalensis</name>
    <dbReference type="NCBI Taxonomy" id="1465757"/>
    <lineage>
        <taxon>Bacteria</taxon>
        <taxon>Bacillati</taxon>
        <taxon>Bacillota</taxon>
        <taxon>Tissierellia</taxon>
        <taxon>Tissierellales</taxon>
        <taxon>Peptoniphilaceae</taxon>
        <taxon>Peptoniphilus</taxon>
    </lineage>
</organism>
<dbReference type="Pfam" id="PF14265">
    <property type="entry name" value="DUF4355"/>
    <property type="match status" value="1"/>
</dbReference>
<dbReference type="EMBL" id="JBBNPP010000013">
    <property type="protein sequence ID" value="MEQ3347192.1"/>
    <property type="molecule type" value="Genomic_DNA"/>
</dbReference>
<dbReference type="InterPro" id="IPR025580">
    <property type="entry name" value="Gp46"/>
</dbReference>
<feature type="region of interest" description="Disordered" evidence="1">
    <location>
        <begin position="66"/>
        <end position="100"/>
    </location>
</feature>
<protein>
    <submittedName>
        <fullName evidence="2">DUF4355 domain-containing protein</fullName>
    </submittedName>
</protein>
<dbReference type="Proteomes" id="UP001491691">
    <property type="component" value="Unassembled WGS sequence"/>
</dbReference>
<proteinExistence type="predicted"/>